<feature type="domain" description="PPIase cyclophilin-type" evidence="5">
    <location>
        <begin position="92"/>
        <end position="267"/>
    </location>
</feature>
<keyword evidence="3 4" id="KW-0413">Isomerase</keyword>
<dbReference type="Pfam" id="PF00160">
    <property type="entry name" value="Pro_isomerase"/>
    <property type="match status" value="1"/>
</dbReference>
<dbReference type="InterPro" id="IPR029000">
    <property type="entry name" value="Cyclophilin-like_dom_sf"/>
</dbReference>
<dbReference type="PANTHER" id="PTHR45625:SF4">
    <property type="entry name" value="PEPTIDYLPROLYL ISOMERASE DOMAIN AND WD REPEAT-CONTAINING PROTEIN 1"/>
    <property type="match status" value="1"/>
</dbReference>
<evidence type="ECO:0000256" key="3">
    <source>
        <dbReference type="ARBA" id="ARBA00023235"/>
    </source>
</evidence>
<dbReference type="OrthoDB" id="9807797at2"/>
<dbReference type="CDD" id="cd00317">
    <property type="entry name" value="cyclophilin"/>
    <property type="match status" value="1"/>
</dbReference>
<feature type="signal peptide" evidence="4">
    <location>
        <begin position="1"/>
        <end position="38"/>
    </location>
</feature>
<dbReference type="InterPro" id="IPR002130">
    <property type="entry name" value="Cyclophilin-type_PPIase_dom"/>
</dbReference>
<organism evidence="6 7">
    <name type="scientific">Anaerostipes hadrus</name>
    <dbReference type="NCBI Taxonomy" id="649756"/>
    <lineage>
        <taxon>Bacteria</taxon>
        <taxon>Bacillati</taxon>
        <taxon>Bacillota</taxon>
        <taxon>Clostridia</taxon>
        <taxon>Lachnospirales</taxon>
        <taxon>Lachnospiraceae</taxon>
        <taxon>Anaerostipes</taxon>
    </lineage>
</organism>
<protein>
    <recommendedName>
        <fullName evidence="4">Peptidyl-prolyl cis-trans isomerase</fullName>
        <shortName evidence="4">PPIase</shortName>
        <ecNumber evidence="4">5.2.1.8</ecNumber>
    </recommendedName>
</protein>
<evidence type="ECO:0000256" key="4">
    <source>
        <dbReference type="RuleBase" id="RU363019"/>
    </source>
</evidence>
<dbReference type="Proteomes" id="UP000188159">
    <property type="component" value="Chromosome"/>
</dbReference>
<keyword evidence="2 4" id="KW-0697">Rotamase</keyword>
<dbReference type="EMBL" id="CP012098">
    <property type="protein sequence ID" value="AQP40089.1"/>
    <property type="molecule type" value="Genomic_DNA"/>
</dbReference>
<evidence type="ECO:0000256" key="1">
    <source>
        <dbReference type="ARBA" id="ARBA00002388"/>
    </source>
</evidence>
<keyword evidence="4" id="KW-0732">Signal</keyword>
<dbReference type="InterPro" id="IPR044666">
    <property type="entry name" value="Cyclophilin_A-like"/>
</dbReference>
<dbReference type="EC" id="5.2.1.8" evidence="4"/>
<evidence type="ECO:0000259" key="5">
    <source>
        <dbReference type="PROSITE" id="PS50072"/>
    </source>
</evidence>
<dbReference type="AlphaFoldDB" id="A0A1Q2C952"/>
<dbReference type="PRINTS" id="PR00153">
    <property type="entry name" value="CSAPPISMRASE"/>
</dbReference>
<gene>
    <name evidence="6" type="ORF">DO83_11220</name>
</gene>
<accession>A0A1Q2C952</accession>
<name>A0A1Q2C952_ANAHA</name>
<sequence length="271" mass="29306">MIASEQSLKIERKSNMRKIIAAACLMAAMTLCVGCSSAKDGSKDTTKATTETKMKVQSKYKVPKITAAKKTDQLADAQKGETIVTMKVKGYGEMQFKFFMKKAPLAVKNFVTLASNGYFDGQIFHRVINDFMIQSGDPTGTGTGGESIWGEDFDNEVCEELLPLRGSLCMANSGADTNGSQFFIVQAKADTAKKGLEEGNVELTKKQQALFLDQGGYPSLTGSYTVFGQMINGYDVLDKISGCKTQDNGSGEVSQPVKKVVIEKMTVSNAE</sequence>
<feature type="chain" id="PRO_5010002531" description="Peptidyl-prolyl cis-trans isomerase" evidence="4">
    <location>
        <begin position="39"/>
        <end position="271"/>
    </location>
</feature>
<evidence type="ECO:0000313" key="6">
    <source>
        <dbReference type="EMBL" id="AQP40089.1"/>
    </source>
</evidence>
<comment type="catalytic activity">
    <reaction evidence="4">
        <text>[protein]-peptidylproline (omega=180) = [protein]-peptidylproline (omega=0)</text>
        <dbReference type="Rhea" id="RHEA:16237"/>
        <dbReference type="Rhea" id="RHEA-COMP:10747"/>
        <dbReference type="Rhea" id="RHEA-COMP:10748"/>
        <dbReference type="ChEBI" id="CHEBI:83833"/>
        <dbReference type="ChEBI" id="CHEBI:83834"/>
        <dbReference type="EC" id="5.2.1.8"/>
    </reaction>
</comment>
<dbReference type="PROSITE" id="PS50072">
    <property type="entry name" value="CSA_PPIASE_2"/>
    <property type="match status" value="1"/>
</dbReference>
<comment type="similarity">
    <text evidence="4">Belongs to the cyclophilin-type PPIase family.</text>
</comment>
<reference evidence="6 7" key="1">
    <citation type="journal article" date="2016" name="Sci. Rep.">
        <title>Accelerated dysbiosis of gut microbiota during aggravation of DSS-induced colitis by a butyrate-producing bacterium.</title>
        <authorList>
            <person name="Zhang Q."/>
            <person name="Wu Y."/>
            <person name="Wang J."/>
            <person name="Wu G."/>
            <person name="Long W."/>
            <person name="Xue Z."/>
            <person name="Wang L."/>
            <person name="Zhang X."/>
            <person name="Pang X."/>
            <person name="Zhao Y."/>
            <person name="Zhao L."/>
            <person name="Zhang C."/>
        </authorList>
    </citation>
    <scope>NUCLEOTIDE SEQUENCE [LARGE SCALE GENOMIC DNA]</scope>
    <source>
        <strain evidence="6 7">BPB5</strain>
    </source>
</reference>
<proteinExistence type="inferred from homology"/>
<dbReference type="PANTHER" id="PTHR45625">
    <property type="entry name" value="PEPTIDYL-PROLYL CIS-TRANS ISOMERASE-RELATED"/>
    <property type="match status" value="1"/>
</dbReference>
<evidence type="ECO:0000313" key="7">
    <source>
        <dbReference type="Proteomes" id="UP000188159"/>
    </source>
</evidence>
<dbReference type="SUPFAM" id="SSF50891">
    <property type="entry name" value="Cyclophilin-like"/>
    <property type="match status" value="1"/>
</dbReference>
<comment type="function">
    <text evidence="1 4">PPIases accelerate the folding of proteins. It catalyzes the cis-trans isomerization of proline imidic peptide bonds in oligopeptides.</text>
</comment>
<dbReference type="Gene3D" id="2.40.100.10">
    <property type="entry name" value="Cyclophilin-like"/>
    <property type="match status" value="1"/>
</dbReference>
<evidence type="ECO:0000256" key="2">
    <source>
        <dbReference type="ARBA" id="ARBA00023110"/>
    </source>
</evidence>
<dbReference type="GO" id="GO:0003755">
    <property type="term" value="F:peptidyl-prolyl cis-trans isomerase activity"/>
    <property type="evidence" value="ECO:0007669"/>
    <property type="project" value="UniProtKB-UniRule"/>
</dbReference>